<dbReference type="EMBL" id="CP158357">
    <property type="protein sequence ID" value="XBX76565.1"/>
    <property type="molecule type" value="Genomic_DNA"/>
</dbReference>
<dbReference type="Gene3D" id="1.25.40.20">
    <property type="entry name" value="Ankyrin repeat-containing domain"/>
    <property type="match status" value="1"/>
</dbReference>
<dbReference type="InterPro" id="IPR050776">
    <property type="entry name" value="Ank_Repeat/CDKN_Inhibitor"/>
</dbReference>
<keyword evidence="2 3" id="KW-0040">ANK repeat</keyword>
<dbReference type="SUPFAM" id="SSF48403">
    <property type="entry name" value="Ankyrin repeat"/>
    <property type="match status" value="1"/>
</dbReference>
<proteinExistence type="predicted"/>
<name>A0AAU7VQQ6_9MICO</name>
<dbReference type="InterPro" id="IPR036770">
    <property type="entry name" value="Ankyrin_rpt-contain_sf"/>
</dbReference>
<feature type="region of interest" description="Disordered" evidence="4">
    <location>
        <begin position="156"/>
        <end position="175"/>
    </location>
</feature>
<evidence type="ECO:0000256" key="3">
    <source>
        <dbReference type="PROSITE-ProRule" id="PRU00023"/>
    </source>
</evidence>
<dbReference type="RefSeq" id="WP_350350185.1">
    <property type="nucleotide sequence ID" value="NZ_CP158357.1"/>
</dbReference>
<reference evidence="5" key="1">
    <citation type="submission" date="2024-06" db="EMBL/GenBank/DDBJ databases">
        <title>Draft genome sequence of Microbacterium sp. strain A8/3-1, isolated from Oxytropis tragacanthoides Fisch. ex DC. Root nodules in the Altai region of Russia.</title>
        <authorList>
            <person name="Sazanova A."/>
            <person name="Guro P."/>
            <person name="Kuznetsova I."/>
            <person name="Belimov A."/>
            <person name="Safronova V."/>
        </authorList>
    </citation>
    <scope>NUCLEOTIDE SEQUENCE</scope>
    <source>
        <strain evidence="5">A8/3-1</strain>
    </source>
</reference>
<sequence length="228" mass="24874">MQAIFKEIVDGEDQKVRDRITKDPSLVDLVATGQPKQYAGQSAMQVAVRTGAFALARFLLENGADANFADTDSPSGWAKSVLHDAAVAAVMRSRWVKMTINKDSEKEWRVRNSGADADEAFETLVALLDAGAVVDAVDSKGATPLGRAALTANDVLPRRRDDQPERNDDRPLNPELVHDLSRIFEALMSRGADPDQVEPQLDMSLTQYYAHRLVGKFLAGEAQPDPAS</sequence>
<evidence type="ECO:0000256" key="4">
    <source>
        <dbReference type="SAM" id="MobiDB-lite"/>
    </source>
</evidence>
<evidence type="ECO:0000256" key="1">
    <source>
        <dbReference type="ARBA" id="ARBA00022737"/>
    </source>
</evidence>
<dbReference type="PROSITE" id="PS50297">
    <property type="entry name" value="ANK_REP_REGION"/>
    <property type="match status" value="1"/>
</dbReference>
<dbReference type="PROSITE" id="PS50088">
    <property type="entry name" value="ANK_REPEAT"/>
    <property type="match status" value="1"/>
</dbReference>
<gene>
    <name evidence="5" type="ORF">ABS642_11635</name>
</gene>
<dbReference type="PANTHER" id="PTHR24201">
    <property type="entry name" value="ANK_REP_REGION DOMAIN-CONTAINING PROTEIN"/>
    <property type="match status" value="1"/>
</dbReference>
<organism evidence="5">
    <name type="scientific">Microbacterium sp. A8/3-1</name>
    <dbReference type="NCBI Taxonomy" id="3160749"/>
    <lineage>
        <taxon>Bacteria</taxon>
        <taxon>Bacillati</taxon>
        <taxon>Actinomycetota</taxon>
        <taxon>Actinomycetes</taxon>
        <taxon>Micrococcales</taxon>
        <taxon>Microbacteriaceae</taxon>
        <taxon>Microbacterium</taxon>
    </lineage>
</organism>
<protein>
    <recommendedName>
        <fullName evidence="6">Ankyrin repeat protein</fullName>
    </recommendedName>
</protein>
<evidence type="ECO:0000313" key="5">
    <source>
        <dbReference type="EMBL" id="XBX76565.1"/>
    </source>
</evidence>
<accession>A0AAU7VQQ6</accession>
<dbReference type="InterPro" id="IPR002110">
    <property type="entry name" value="Ankyrin_rpt"/>
</dbReference>
<feature type="repeat" description="ANK" evidence="3">
    <location>
        <begin position="39"/>
        <end position="71"/>
    </location>
</feature>
<evidence type="ECO:0008006" key="6">
    <source>
        <dbReference type="Google" id="ProtNLM"/>
    </source>
</evidence>
<evidence type="ECO:0000256" key="2">
    <source>
        <dbReference type="ARBA" id="ARBA00023043"/>
    </source>
</evidence>
<dbReference type="AlphaFoldDB" id="A0AAU7VQQ6"/>
<keyword evidence="1" id="KW-0677">Repeat</keyword>